<evidence type="ECO:0000256" key="1">
    <source>
        <dbReference type="SAM" id="MobiDB-lite"/>
    </source>
</evidence>
<feature type="region of interest" description="Disordered" evidence="1">
    <location>
        <begin position="138"/>
        <end position="181"/>
    </location>
</feature>
<feature type="region of interest" description="Disordered" evidence="1">
    <location>
        <begin position="86"/>
        <end position="119"/>
    </location>
</feature>
<accession>A0ABW8MLU2</accession>
<evidence type="ECO:0008006" key="4">
    <source>
        <dbReference type="Google" id="ProtNLM"/>
    </source>
</evidence>
<sequence>MSDPVAEAAAALAARQAEPSLIDEIKDGMHDLAEKVEHLIHPEADAGNAGSPVAETTSATGAITSAQPAVEASGSVALVPSASIEAAENRSDEAPNVSDSSTGTLPESKPSAITSTVQTAETIPTSAIVASTETTELPNAVSGAAESTTVTASAPPASGNGETSSIGASSGEDPNAGGTTATATVDSAVTATPTSNSASRQGGQSTTLELAQASSRVIDSPLHVRIAAHLEAIYSLAKTAPVAAVADTSTLKAHVGDILHRISNGMQVTEGELVQKLEALYRML</sequence>
<comment type="caution">
    <text evidence="2">The sequence shown here is derived from an EMBL/GenBank/DDBJ whole genome shotgun (WGS) entry which is preliminary data.</text>
</comment>
<protein>
    <recommendedName>
        <fullName evidence="4">Chemotaxis protein CheA</fullName>
    </recommendedName>
</protein>
<evidence type="ECO:0000313" key="2">
    <source>
        <dbReference type="EMBL" id="MFK4444651.1"/>
    </source>
</evidence>
<dbReference type="RefSeq" id="WP_404609740.1">
    <property type="nucleotide sequence ID" value="NZ_JBIYDN010000015.1"/>
</dbReference>
<organism evidence="2 3">
    <name type="scientific">Caballeronia udeis</name>
    <dbReference type="NCBI Taxonomy" id="1232866"/>
    <lineage>
        <taxon>Bacteria</taxon>
        <taxon>Pseudomonadati</taxon>
        <taxon>Pseudomonadota</taxon>
        <taxon>Betaproteobacteria</taxon>
        <taxon>Burkholderiales</taxon>
        <taxon>Burkholderiaceae</taxon>
        <taxon>Caballeronia</taxon>
    </lineage>
</organism>
<name>A0ABW8MLU2_9BURK</name>
<proteinExistence type="predicted"/>
<dbReference type="EMBL" id="JBIYDN010000015">
    <property type="protein sequence ID" value="MFK4444651.1"/>
    <property type="molecule type" value="Genomic_DNA"/>
</dbReference>
<evidence type="ECO:0000313" key="3">
    <source>
        <dbReference type="Proteomes" id="UP001620514"/>
    </source>
</evidence>
<gene>
    <name evidence="2" type="ORF">ABH943_004673</name>
</gene>
<feature type="compositionally biased region" description="Polar residues" evidence="1">
    <location>
        <begin position="97"/>
        <end position="119"/>
    </location>
</feature>
<keyword evidence="3" id="KW-1185">Reference proteome</keyword>
<dbReference type="Proteomes" id="UP001620514">
    <property type="component" value="Unassembled WGS sequence"/>
</dbReference>
<reference evidence="2 3" key="1">
    <citation type="submission" date="2024-11" db="EMBL/GenBank/DDBJ databases">
        <title>Using genomics to understand microbial adaptation to soil warming.</title>
        <authorList>
            <person name="Deangelis K.M. PhD."/>
        </authorList>
    </citation>
    <scope>NUCLEOTIDE SEQUENCE [LARGE SCALE GENOMIC DNA]</scope>
    <source>
        <strain evidence="2 3">GAS97</strain>
    </source>
</reference>